<dbReference type="EMBL" id="BSPK01000013">
    <property type="protein sequence ID" value="GLS62504.1"/>
    <property type="molecule type" value="Genomic_DNA"/>
</dbReference>
<reference evidence="2" key="1">
    <citation type="journal article" date="2014" name="Int. J. Syst. Evol. Microbiol.">
        <title>Complete genome of a new Firmicutes species belonging to the dominant human colonic microbiota ('Ruminococcus bicirculans') reveals two chromosomes and a selective capacity to utilize plant glucans.</title>
        <authorList>
            <consortium name="NISC Comparative Sequencing Program"/>
            <person name="Wegmann U."/>
            <person name="Louis P."/>
            <person name="Goesmann A."/>
            <person name="Henrissat B."/>
            <person name="Duncan S.H."/>
            <person name="Flint H.J."/>
        </authorList>
    </citation>
    <scope>NUCLEOTIDE SEQUENCE</scope>
    <source>
        <strain evidence="2">NBRC 107715</strain>
    </source>
</reference>
<evidence type="ECO:0000313" key="3">
    <source>
        <dbReference type="Proteomes" id="UP000321960"/>
    </source>
</evidence>
<dbReference type="Proteomes" id="UP000321960">
    <property type="component" value="Unassembled WGS sequence"/>
</dbReference>
<dbReference type="Proteomes" id="UP001156856">
    <property type="component" value="Unassembled WGS sequence"/>
</dbReference>
<evidence type="ECO:0000313" key="4">
    <source>
        <dbReference type="Proteomes" id="UP001156856"/>
    </source>
</evidence>
<evidence type="ECO:0000313" key="1">
    <source>
        <dbReference type="EMBL" id="GEP07869.1"/>
    </source>
</evidence>
<proteinExistence type="predicted"/>
<dbReference type="EMBL" id="BJZU01000198">
    <property type="protein sequence ID" value="GEP07869.1"/>
    <property type="molecule type" value="Genomic_DNA"/>
</dbReference>
<dbReference type="OrthoDB" id="8450050at2"/>
<reference evidence="1 3" key="3">
    <citation type="submission" date="2019-07" db="EMBL/GenBank/DDBJ databases">
        <title>Whole genome shotgun sequence of Methylobacterium oxalidis NBRC 107715.</title>
        <authorList>
            <person name="Hosoyama A."/>
            <person name="Uohara A."/>
            <person name="Ohji S."/>
            <person name="Ichikawa N."/>
        </authorList>
    </citation>
    <scope>NUCLEOTIDE SEQUENCE [LARGE SCALE GENOMIC DNA]</scope>
    <source>
        <strain evidence="1 3">NBRC 107715</strain>
    </source>
</reference>
<organism evidence="1 3">
    <name type="scientific">Methylobacterium oxalidis</name>
    <dbReference type="NCBI Taxonomy" id="944322"/>
    <lineage>
        <taxon>Bacteria</taxon>
        <taxon>Pseudomonadati</taxon>
        <taxon>Pseudomonadota</taxon>
        <taxon>Alphaproteobacteria</taxon>
        <taxon>Hyphomicrobiales</taxon>
        <taxon>Methylobacteriaceae</taxon>
        <taxon>Methylobacterium</taxon>
    </lineage>
</organism>
<comment type="caution">
    <text evidence="1">The sequence shown here is derived from an EMBL/GenBank/DDBJ whole genome shotgun (WGS) entry which is preliminary data.</text>
</comment>
<protein>
    <submittedName>
        <fullName evidence="1">Uncharacterized protein</fullName>
    </submittedName>
</protein>
<reference evidence="4" key="2">
    <citation type="journal article" date="2019" name="Int. J. Syst. Evol. Microbiol.">
        <title>The Global Catalogue of Microorganisms (GCM) 10K type strain sequencing project: providing services to taxonomists for standard genome sequencing and annotation.</title>
        <authorList>
            <consortium name="The Broad Institute Genomics Platform"/>
            <consortium name="The Broad Institute Genome Sequencing Center for Infectious Disease"/>
            <person name="Wu L."/>
            <person name="Ma J."/>
        </authorList>
    </citation>
    <scope>NUCLEOTIDE SEQUENCE [LARGE SCALE GENOMIC DNA]</scope>
    <source>
        <strain evidence="4">NBRC 107715</strain>
    </source>
</reference>
<evidence type="ECO:0000313" key="2">
    <source>
        <dbReference type="EMBL" id="GLS62504.1"/>
    </source>
</evidence>
<name>A0A512JD47_9HYPH</name>
<reference evidence="2" key="4">
    <citation type="submission" date="2023-01" db="EMBL/GenBank/DDBJ databases">
        <title>Draft genome sequence of Methylobacterium oxalidis strain NBRC 107715.</title>
        <authorList>
            <person name="Sun Q."/>
            <person name="Mori K."/>
        </authorList>
    </citation>
    <scope>NUCLEOTIDE SEQUENCE</scope>
    <source>
        <strain evidence="2">NBRC 107715</strain>
    </source>
</reference>
<sequence length="81" mass="8911">MDIIVNPIGAPDTEWSLYDRLGRHLGLIRRTSWPANPFTILPERGSSLEGVPLIHPTLDAALTAIERRLGGTCELVARPEP</sequence>
<dbReference type="AlphaFoldDB" id="A0A512JD47"/>
<gene>
    <name evidence="2" type="ORF">GCM10007888_08850</name>
    <name evidence="1" type="ORF">MOX02_59070</name>
</gene>
<dbReference type="RefSeq" id="WP_147029263.1">
    <property type="nucleotide sequence ID" value="NZ_BJZU01000198.1"/>
</dbReference>
<keyword evidence="4" id="KW-1185">Reference proteome</keyword>
<accession>A0A512JD47</accession>